<dbReference type="PANTHER" id="PTHR21258:SF40">
    <property type="entry name" value="FIBROBLAST GROWTH FACTOR RECEPTOR SUBSTRATE 2"/>
    <property type="match status" value="1"/>
</dbReference>
<reference evidence="8" key="2">
    <citation type="submission" date="2025-09" db="UniProtKB">
        <authorList>
            <consortium name="Ensembl"/>
        </authorList>
    </citation>
    <scope>IDENTIFICATION</scope>
</reference>
<name>A0A3B3RE93_9TELE</name>
<evidence type="ECO:0000256" key="3">
    <source>
        <dbReference type="ARBA" id="ARBA00022707"/>
    </source>
</evidence>
<keyword evidence="2" id="KW-0597">Phosphoprotein</keyword>
<keyword evidence="3" id="KW-0519">Myristate</keyword>
<protein>
    <submittedName>
        <fullName evidence="8">Fibroblast growth factor receptor substrate 2b</fullName>
    </submittedName>
</protein>
<dbReference type="OrthoDB" id="8817077at2759"/>
<dbReference type="GO" id="GO:0005104">
    <property type="term" value="F:fibroblast growth factor receptor binding"/>
    <property type="evidence" value="ECO:0007669"/>
    <property type="project" value="TreeGrafter"/>
</dbReference>
<dbReference type="Ensembl" id="ENSPKIT00000041445.1">
    <property type="protein sequence ID" value="ENSPKIP00000016942.1"/>
    <property type="gene ID" value="ENSPKIG00000003064.1"/>
</dbReference>
<organism evidence="8 9">
    <name type="scientific">Paramormyrops kingsleyae</name>
    <dbReference type="NCBI Taxonomy" id="1676925"/>
    <lineage>
        <taxon>Eukaryota</taxon>
        <taxon>Metazoa</taxon>
        <taxon>Chordata</taxon>
        <taxon>Craniata</taxon>
        <taxon>Vertebrata</taxon>
        <taxon>Euteleostomi</taxon>
        <taxon>Actinopterygii</taxon>
        <taxon>Neopterygii</taxon>
        <taxon>Teleostei</taxon>
        <taxon>Osteoglossocephala</taxon>
        <taxon>Osteoglossomorpha</taxon>
        <taxon>Osteoglossiformes</taxon>
        <taxon>Mormyridae</taxon>
        <taxon>Paramormyrops</taxon>
    </lineage>
</organism>
<proteinExistence type="predicted"/>
<feature type="compositionally biased region" description="Pro residues" evidence="6">
    <location>
        <begin position="417"/>
        <end position="426"/>
    </location>
</feature>
<dbReference type="CDD" id="cd01202">
    <property type="entry name" value="PTB_FRS2"/>
    <property type="match status" value="1"/>
</dbReference>
<feature type="compositionally biased region" description="Polar residues" evidence="6">
    <location>
        <begin position="250"/>
        <end position="260"/>
    </location>
</feature>
<dbReference type="GO" id="GO:0005737">
    <property type="term" value="C:cytoplasm"/>
    <property type="evidence" value="ECO:0007669"/>
    <property type="project" value="TreeGrafter"/>
</dbReference>
<dbReference type="InterPro" id="IPR050996">
    <property type="entry name" value="Docking_Protein_DOK"/>
</dbReference>
<evidence type="ECO:0000313" key="8">
    <source>
        <dbReference type="Ensembl" id="ENSPKIP00000016942.1"/>
    </source>
</evidence>
<dbReference type="PANTHER" id="PTHR21258">
    <property type="entry name" value="DOCKING PROTEIN RELATED"/>
    <property type="match status" value="1"/>
</dbReference>
<dbReference type="GO" id="GO:0005911">
    <property type="term" value="C:cell-cell junction"/>
    <property type="evidence" value="ECO:0007669"/>
    <property type="project" value="TreeGrafter"/>
</dbReference>
<dbReference type="Pfam" id="PF02174">
    <property type="entry name" value="IRS"/>
    <property type="match status" value="1"/>
</dbReference>
<sequence length="472" mass="51955">MGSGCSCRDKDPVPDNHQNKFKVVNVDDDGNELGSGVMELTEGELVLHTRRRYTVRWPYLCLRRYGYDSNLFSFESGRHCQTGQGIFAFKCVRAEEIFNMLQDIMHNNRISVVEEAVQEEAVQEEAVQEEAGPMPLPTSYLLPLEASGAPLCPSLEGDASRPSSRHSSARLPSVGTESTHPLLVTDEMVHTYVNTTVVQQEDCEASGLHPPVELRMSDPEPQVLLDHSGVKFTLGPTPVQRQQMAKKKQPNSAEVNQGRNIQPGGGPADESDSDKLKQFSGSPGSSEDHQKGTVPPTQGSHLLGPVSDDAGSKWIAPSSEPSPSPAPVWVRRKPCSEEPPKTTCLNGHPTAPQTDPSRCYVNTESALRPHPWRGPDRSPPSMFRFDLHWPGLDPHRQLHYIELEMERGSGSSSPHTPCTPTPPLAPPATRRTELYAVIDVERTVAMSNLQKAMPREDGASRKTRHNSNELPV</sequence>
<dbReference type="InterPro" id="IPR038742">
    <property type="entry name" value="FRS2_PTB"/>
</dbReference>
<dbReference type="GO" id="GO:0005068">
    <property type="term" value="F:transmembrane receptor protein tyrosine kinase adaptor activity"/>
    <property type="evidence" value="ECO:0007669"/>
    <property type="project" value="TreeGrafter"/>
</dbReference>
<dbReference type="GeneTree" id="ENSGT00940000157033"/>
<feature type="region of interest" description="Disordered" evidence="6">
    <location>
        <begin position="152"/>
        <end position="179"/>
    </location>
</feature>
<evidence type="ECO:0000259" key="7">
    <source>
        <dbReference type="PROSITE" id="PS51064"/>
    </source>
</evidence>
<feature type="domain" description="IRS-type PTB" evidence="7">
    <location>
        <begin position="13"/>
        <end position="115"/>
    </location>
</feature>
<dbReference type="STRING" id="1676925.ENSPKIP00000016942"/>
<dbReference type="Gene3D" id="2.30.29.30">
    <property type="entry name" value="Pleckstrin-homology domain (PH domain)/Phosphotyrosine-binding domain (PTB)"/>
    <property type="match status" value="1"/>
</dbReference>
<evidence type="ECO:0000256" key="4">
    <source>
        <dbReference type="ARBA" id="ARBA00023136"/>
    </source>
</evidence>
<dbReference type="InterPro" id="IPR011993">
    <property type="entry name" value="PH-like_dom_sf"/>
</dbReference>
<dbReference type="SUPFAM" id="SSF50729">
    <property type="entry name" value="PH domain-like"/>
    <property type="match status" value="1"/>
</dbReference>
<keyword evidence="4" id="KW-0472">Membrane</keyword>
<dbReference type="AlphaFoldDB" id="A0A3B3RE93"/>
<accession>A0A3B3RE93</accession>
<keyword evidence="9" id="KW-1185">Reference proteome</keyword>
<keyword evidence="5" id="KW-0449">Lipoprotein</keyword>
<dbReference type="Proteomes" id="UP000261540">
    <property type="component" value="Unplaced"/>
</dbReference>
<dbReference type="KEGG" id="pki:111843116"/>
<evidence type="ECO:0000256" key="1">
    <source>
        <dbReference type="ARBA" id="ARBA00004370"/>
    </source>
</evidence>
<feature type="region of interest" description="Disordered" evidence="6">
    <location>
        <begin position="447"/>
        <end position="472"/>
    </location>
</feature>
<evidence type="ECO:0000256" key="5">
    <source>
        <dbReference type="ARBA" id="ARBA00023288"/>
    </source>
</evidence>
<feature type="region of interest" description="Disordered" evidence="6">
    <location>
        <begin position="407"/>
        <end position="430"/>
    </location>
</feature>
<dbReference type="PROSITE" id="PS51064">
    <property type="entry name" value="IRS_PTB"/>
    <property type="match status" value="1"/>
</dbReference>
<comment type="subcellular location">
    <subcellularLocation>
        <location evidence="1">Membrane</location>
    </subcellularLocation>
</comment>
<feature type="region of interest" description="Disordered" evidence="6">
    <location>
        <begin position="230"/>
        <end position="358"/>
    </location>
</feature>
<evidence type="ECO:0000256" key="2">
    <source>
        <dbReference type="ARBA" id="ARBA00022553"/>
    </source>
</evidence>
<dbReference type="SMART" id="SM01244">
    <property type="entry name" value="IRS"/>
    <property type="match status" value="1"/>
</dbReference>
<dbReference type="GO" id="GO:0008543">
    <property type="term" value="P:fibroblast growth factor receptor signaling pathway"/>
    <property type="evidence" value="ECO:0007669"/>
    <property type="project" value="TreeGrafter"/>
</dbReference>
<evidence type="ECO:0000256" key="6">
    <source>
        <dbReference type="SAM" id="MobiDB-lite"/>
    </source>
</evidence>
<dbReference type="SMART" id="SM00310">
    <property type="entry name" value="PTBI"/>
    <property type="match status" value="1"/>
</dbReference>
<reference evidence="8" key="1">
    <citation type="submission" date="2025-08" db="UniProtKB">
        <authorList>
            <consortium name="Ensembl"/>
        </authorList>
    </citation>
    <scope>IDENTIFICATION</scope>
</reference>
<dbReference type="GO" id="GO:0016020">
    <property type="term" value="C:membrane"/>
    <property type="evidence" value="ECO:0007669"/>
    <property type="project" value="UniProtKB-SubCell"/>
</dbReference>
<dbReference type="InterPro" id="IPR002404">
    <property type="entry name" value="IRS_PTB"/>
</dbReference>
<evidence type="ECO:0000313" key="9">
    <source>
        <dbReference type="Proteomes" id="UP000261540"/>
    </source>
</evidence>